<dbReference type="EMBL" id="JARBHB010000001">
    <property type="protein sequence ID" value="KAJ8897839.1"/>
    <property type="molecule type" value="Genomic_DNA"/>
</dbReference>
<accession>A0ABQ9IMG0</accession>
<gene>
    <name evidence="2" type="ORF">PR048_003192</name>
</gene>
<feature type="compositionally biased region" description="Basic and acidic residues" evidence="1">
    <location>
        <begin position="8"/>
        <end position="23"/>
    </location>
</feature>
<name>A0ABQ9IMG0_9NEOP</name>
<dbReference type="InterPro" id="IPR052997">
    <property type="entry name" value="RRT15-like"/>
</dbReference>
<feature type="region of interest" description="Disordered" evidence="1">
    <location>
        <begin position="141"/>
        <end position="174"/>
    </location>
</feature>
<organism evidence="2 3">
    <name type="scientific">Dryococelus australis</name>
    <dbReference type="NCBI Taxonomy" id="614101"/>
    <lineage>
        <taxon>Eukaryota</taxon>
        <taxon>Metazoa</taxon>
        <taxon>Ecdysozoa</taxon>
        <taxon>Arthropoda</taxon>
        <taxon>Hexapoda</taxon>
        <taxon>Insecta</taxon>
        <taxon>Pterygota</taxon>
        <taxon>Neoptera</taxon>
        <taxon>Polyneoptera</taxon>
        <taxon>Phasmatodea</taxon>
        <taxon>Verophasmatodea</taxon>
        <taxon>Anareolatae</taxon>
        <taxon>Phasmatidae</taxon>
        <taxon>Eurycanthinae</taxon>
        <taxon>Dryococelus</taxon>
    </lineage>
</organism>
<keyword evidence="3" id="KW-1185">Reference proteome</keyword>
<dbReference type="PANTHER" id="PTHR33047:SF8">
    <property type="entry name" value="REGULATOR OF RDNA TRANSCRIPTION PROTEIN 15"/>
    <property type="match status" value="1"/>
</dbReference>
<evidence type="ECO:0008006" key="4">
    <source>
        <dbReference type="Google" id="ProtNLM"/>
    </source>
</evidence>
<dbReference type="PANTHER" id="PTHR33047">
    <property type="entry name" value="PROTEIN TAR1"/>
    <property type="match status" value="1"/>
</dbReference>
<feature type="region of interest" description="Disordered" evidence="1">
    <location>
        <begin position="196"/>
        <end position="217"/>
    </location>
</feature>
<reference evidence="2 3" key="1">
    <citation type="submission" date="2023-02" db="EMBL/GenBank/DDBJ databases">
        <title>LHISI_Scaffold_Assembly.</title>
        <authorList>
            <person name="Stuart O.P."/>
            <person name="Cleave R."/>
            <person name="Magrath M.J.L."/>
            <person name="Mikheyev A.S."/>
        </authorList>
    </citation>
    <scope>NUCLEOTIDE SEQUENCE [LARGE SCALE GENOMIC DNA]</scope>
    <source>
        <strain evidence="2">Daus_M_001</strain>
        <tissue evidence="2">Leg muscle</tissue>
    </source>
</reference>
<evidence type="ECO:0000256" key="1">
    <source>
        <dbReference type="SAM" id="MobiDB-lite"/>
    </source>
</evidence>
<comment type="caution">
    <text evidence="2">The sequence shown here is derived from an EMBL/GenBank/DDBJ whole genome shotgun (WGS) entry which is preliminary data.</text>
</comment>
<protein>
    <recommendedName>
        <fullName evidence="4">Senescence-associated protein</fullName>
    </recommendedName>
</protein>
<sequence length="352" mass="38038">MRVTDVSMEQRRNERVGETDGPRENPPTNGIVRLVVIHAQMNPEPMKDLQGNTHPNPCHLVLRHLLLKSPQAKGSKGRAFAVPTLSVGIKPAFALFAPREVSVLVELALGHLRYHLTDVPPQPNSPPGSVLGSDHTGACATRTQATKPQGRRAASSIGCSREGRRRGSGEISLTNDWGEGHFSFGGAIPALSLTTSSPLPPFSTPNTSSRSDVGKRNHRLILPGTDKVLTRLPRPAFKAAVAPADVSPDVQIQAPEPIHSQLRTVRHRENPPTRDIVRHVSHVRKSGSNPAGNRARFVLVGGELRQPQPPHWENDSCDADYMWSKVWCGGGCGAEEGVVLKRVWCGAGCGVE</sequence>
<feature type="region of interest" description="Disordered" evidence="1">
    <location>
        <begin position="1"/>
        <end position="29"/>
    </location>
</feature>
<dbReference type="Proteomes" id="UP001159363">
    <property type="component" value="Chromosome 1"/>
</dbReference>
<evidence type="ECO:0000313" key="2">
    <source>
        <dbReference type="EMBL" id="KAJ8897839.1"/>
    </source>
</evidence>
<evidence type="ECO:0000313" key="3">
    <source>
        <dbReference type="Proteomes" id="UP001159363"/>
    </source>
</evidence>
<proteinExistence type="predicted"/>